<keyword evidence="1" id="KW-0472">Membrane</keyword>
<evidence type="ECO:0000259" key="2">
    <source>
        <dbReference type="Pfam" id="PF08269"/>
    </source>
</evidence>
<reference evidence="3 4" key="1">
    <citation type="submission" date="2018-03" db="EMBL/GenBank/DDBJ databases">
        <title>Genome sequence of Clostridium vincentii DSM 10228.</title>
        <authorList>
            <person name="Poehlein A."/>
            <person name="Daniel R."/>
        </authorList>
    </citation>
    <scope>NUCLEOTIDE SEQUENCE [LARGE SCALE GENOMIC DNA]</scope>
    <source>
        <strain evidence="3 4">DSM 10228</strain>
    </source>
</reference>
<name>A0A2T0BKE2_9CLOT</name>
<evidence type="ECO:0000313" key="4">
    <source>
        <dbReference type="Proteomes" id="UP000239471"/>
    </source>
</evidence>
<proteinExistence type="predicted"/>
<dbReference type="InterPro" id="IPR004010">
    <property type="entry name" value="Double_Cache_2"/>
</dbReference>
<feature type="transmembrane region" description="Helical" evidence="1">
    <location>
        <begin position="12"/>
        <end position="33"/>
    </location>
</feature>
<keyword evidence="1" id="KW-0812">Transmembrane</keyword>
<dbReference type="EMBL" id="PVXQ01000002">
    <property type="protein sequence ID" value="PRR84303.1"/>
    <property type="molecule type" value="Genomic_DNA"/>
</dbReference>
<evidence type="ECO:0000313" key="3">
    <source>
        <dbReference type="EMBL" id="PRR84303.1"/>
    </source>
</evidence>
<feature type="domain" description="Double Cache" evidence="2">
    <location>
        <begin position="36"/>
        <end position="99"/>
    </location>
</feature>
<protein>
    <recommendedName>
        <fullName evidence="2">Double Cache domain-containing protein</fullName>
    </recommendedName>
</protein>
<dbReference type="Pfam" id="PF08269">
    <property type="entry name" value="dCache_2"/>
    <property type="match status" value="1"/>
</dbReference>
<dbReference type="Proteomes" id="UP000239471">
    <property type="component" value="Unassembled WGS sequence"/>
</dbReference>
<evidence type="ECO:0000256" key="1">
    <source>
        <dbReference type="SAM" id="Phobius"/>
    </source>
</evidence>
<comment type="caution">
    <text evidence="3">The sequence shown here is derived from an EMBL/GenBank/DDBJ whole genome shotgun (WGS) entry which is preliminary data.</text>
</comment>
<organism evidence="3 4">
    <name type="scientific">Clostridium vincentii</name>
    <dbReference type="NCBI Taxonomy" id="52704"/>
    <lineage>
        <taxon>Bacteria</taxon>
        <taxon>Bacillati</taxon>
        <taxon>Bacillota</taxon>
        <taxon>Clostridia</taxon>
        <taxon>Eubacteriales</taxon>
        <taxon>Clostridiaceae</taxon>
        <taxon>Clostridium</taxon>
    </lineage>
</organism>
<keyword evidence="1" id="KW-1133">Transmembrane helix</keyword>
<gene>
    <name evidence="3" type="ORF">CLVI_02290</name>
</gene>
<dbReference type="AlphaFoldDB" id="A0A2T0BKE2"/>
<keyword evidence="4" id="KW-1185">Reference proteome</keyword>
<accession>A0A2T0BKE2</accession>
<sequence length="99" mass="11962">MHIKRVRSFRKAVYFQLIFMIVITAGILGYLWIHSEYTNFSQESKKEEKEFISNQQTIIKNEVNSQIDYIQYMRVQAEDRLKENVKNRTYEAYDIAMNI</sequence>